<dbReference type="Pfam" id="PF00953">
    <property type="entry name" value="Glycos_transf_4"/>
    <property type="match status" value="1"/>
</dbReference>
<keyword evidence="7 9" id="KW-0460">Magnesium</keyword>
<accession>A0A938X8W5</accession>
<dbReference type="Pfam" id="PF10555">
    <property type="entry name" value="MraY_sig1"/>
    <property type="match status" value="1"/>
</dbReference>
<feature type="transmembrane region" description="Helical" evidence="7">
    <location>
        <begin position="6"/>
        <end position="27"/>
    </location>
</feature>
<dbReference type="PANTHER" id="PTHR22926:SF5">
    <property type="entry name" value="PHOSPHO-N-ACETYLMURAMOYL-PENTAPEPTIDE-TRANSFERASE HOMOLOG"/>
    <property type="match status" value="1"/>
</dbReference>
<evidence type="ECO:0000256" key="4">
    <source>
        <dbReference type="ARBA" id="ARBA00022692"/>
    </source>
</evidence>
<keyword evidence="7" id="KW-0131">Cell cycle</keyword>
<dbReference type="InterPro" id="IPR018480">
    <property type="entry name" value="PNAcMuramoyl-5peptid_Trfase_CS"/>
</dbReference>
<dbReference type="PROSITE" id="PS01348">
    <property type="entry name" value="MRAY_2"/>
    <property type="match status" value="1"/>
</dbReference>
<feature type="transmembrane region" description="Helical" evidence="7">
    <location>
        <begin position="235"/>
        <end position="254"/>
    </location>
</feature>
<evidence type="ECO:0000256" key="2">
    <source>
        <dbReference type="ARBA" id="ARBA00005583"/>
    </source>
</evidence>
<reference evidence="10" key="2">
    <citation type="journal article" date="2021" name="Sci. Rep.">
        <title>The distribution of antibiotic resistance genes in chicken gut microbiota commensals.</title>
        <authorList>
            <person name="Juricova H."/>
            <person name="Matiasovicova J."/>
            <person name="Kubasova T."/>
            <person name="Cejkova D."/>
            <person name="Rychlik I."/>
        </authorList>
    </citation>
    <scope>NUCLEOTIDE SEQUENCE</scope>
    <source>
        <strain evidence="10">An559</strain>
    </source>
</reference>
<sequence>MSFSIILTAVVAFGITVLCGILLIPVLRRLKFGQSILEEGPSWHKSKQGTPTMGGIMFIAGIAVAVIAGYFLLLADNYAFKGTLELMQLFGGLVMALLFGLVGFLDDYIKVVKKRNLGLTAWQKIVGQVLVTALYLAALYAAGDRSTIINVPFLGQWDLGLFYYPVLGILIIGIVNSVNLTDGIDGLCSSVTFVAAIFFMIVSAFTGQAGMSILSTALAAGCVGFLVFNAHPAKVFMGDTGSLFLGGMVVALGFGMNMEFILFFAGFVYCCESLSVILQVISFKTTGKRIFKMSPIHHHFEMSGFSENKIVLLFSAVTFVMCVIGFFAFV</sequence>
<protein>
    <recommendedName>
        <fullName evidence="7 8">Phospho-N-acetylmuramoyl-pentapeptide-transferase</fullName>
        <ecNumber evidence="7 8">2.7.8.13</ecNumber>
    </recommendedName>
    <alternativeName>
        <fullName evidence="7">UDP-MurNAc-pentapeptide phosphotransferase</fullName>
    </alternativeName>
</protein>
<dbReference type="PANTHER" id="PTHR22926">
    <property type="entry name" value="PHOSPHO-N-ACETYLMURAMOYL-PENTAPEPTIDE-TRANSFERASE"/>
    <property type="match status" value="1"/>
</dbReference>
<dbReference type="EC" id="2.7.8.13" evidence="7 8"/>
<organism evidence="10 11">
    <name type="scientific">Merdimmobilis hominis</name>
    <dbReference type="NCBI Taxonomy" id="2897707"/>
    <lineage>
        <taxon>Bacteria</taxon>
        <taxon>Bacillati</taxon>
        <taxon>Bacillota</taxon>
        <taxon>Clostridia</taxon>
        <taxon>Eubacteriales</taxon>
        <taxon>Oscillospiraceae</taxon>
        <taxon>Merdimmobilis</taxon>
    </lineage>
</organism>
<dbReference type="InterPro" id="IPR000715">
    <property type="entry name" value="Glycosyl_transferase_4"/>
</dbReference>
<dbReference type="GO" id="GO:0071555">
    <property type="term" value="P:cell wall organization"/>
    <property type="evidence" value="ECO:0007669"/>
    <property type="project" value="UniProtKB-KW"/>
</dbReference>
<evidence type="ECO:0000256" key="1">
    <source>
        <dbReference type="ARBA" id="ARBA00004141"/>
    </source>
</evidence>
<comment type="subcellular location">
    <subcellularLocation>
        <location evidence="7">Cell membrane</location>
        <topology evidence="7">Multi-pass membrane protein</topology>
    </subcellularLocation>
    <subcellularLocation>
        <location evidence="1">Membrane</location>
        <topology evidence="1">Multi-pass membrane protein</topology>
    </subcellularLocation>
</comment>
<dbReference type="PROSITE" id="PS01347">
    <property type="entry name" value="MRAY_1"/>
    <property type="match status" value="1"/>
</dbReference>
<comment type="cofactor">
    <cofactor evidence="7 9">
        <name>Mg(2+)</name>
        <dbReference type="ChEBI" id="CHEBI:18420"/>
    </cofactor>
</comment>
<dbReference type="GO" id="GO:0008963">
    <property type="term" value="F:phospho-N-acetylmuramoyl-pentapeptide-transferase activity"/>
    <property type="evidence" value="ECO:0007669"/>
    <property type="project" value="UniProtKB-UniRule"/>
</dbReference>
<evidence type="ECO:0000256" key="5">
    <source>
        <dbReference type="ARBA" id="ARBA00022989"/>
    </source>
</evidence>
<feature type="binding site" evidence="9">
    <location>
        <position position="239"/>
    </location>
    <ligand>
        <name>Mg(2+)</name>
        <dbReference type="ChEBI" id="CHEBI:18420"/>
    </ligand>
</feature>
<comment type="pathway">
    <text evidence="7">Cell wall biogenesis; peptidoglycan biosynthesis.</text>
</comment>
<comment type="function">
    <text evidence="7">Catalyzes the initial step of the lipid cycle reactions in the biosynthesis of the cell wall peptidoglycan: transfers peptidoglycan precursor phospho-MurNAc-pentapeptide from UDP-MurNAc-pentapeptide onto the lipid carrier undecaprenyl phosphate, yielding undecaprenyl-pyrophosphoryl-MurNAc-pentapeptide, known as lipid I.</text>
</comment>
<comment type="caution">
    <text evidence="10">The sequence shown here is derived from an EMBL/GenBank/DDBJ whole genome shotgun (WGS) entry which is preliminary data.</text>
</comment>
<keyword evidence="11" id="KW-1185">Reference proteome</keyword>
<gene>
    <name evidence="7" type="primary">mraY</name>
    <name evidence="10" type="ORF">H6A12_09460</name>
</gene>
<feature type="transmembrane region" description="Helical" evidence="7">
    <location>
        <begin position="162"/>
        <end position="180"/>
    </location>
</feature>
<evidence type="ECO:0000256" key="9">
    <source>
        <dbReference type="PIRSR" id="PIRSR600715-1"/>
    </source>
</evidence>
<evidence type="ECO:0000313" key="10">
    <source>
        <dbReference type="EMBL" id="MBM6921381.1"/>
    </source>
</evidence>
<keyword evidence="4 7" id="KW-0812">Transmembrane</keyword>
<feature type="transmembrane region" description="Helical" evidence="7">
    <location>
        <begin position="211"/>
        <end position="228"/>
    </location>
</feature>
<keyword evidence="6 7" id="KW-0472">Membrane</keyword>
<reference evidence="10" key="1">
    <citation type="submission" date="2020-08" db="EMBL/GenBank/DDBJ databases">
        <authorList>
            <person name="Cejkova D."/>
            <person name="Kubasova T."/>
            <person name="Jahodarova E."/>
            <person name="Rychlik I."/>
        </authorList>
    </citation>
    <scope>NUCLEOTIDE SEQUENCE</scope>
    <source>
        <strain evidence="10">An559</strain>
    </source>
</reference>
<feature type="transmembrane region" description="Helical" evidence="7">
    <location>
        <begin position="187"/>
        <end position="205"/>
    </location>
</feature>
<feature type="transmembrane region" description="Helical" evidence="7">
    <location>
        <begin position="125"/>
        <end position="142"/>
    </location>
</feature>
<keyword evidence="7" id="KW-0132">Cell division</keyword>
<keyword evidence="5 7" id="KW-1133">Transmembrane helix</keyword>
<feature type="binding site" evidence="9">
    <location>
        <position position="179"/>
    </location>
    <ligand>
        <name>Mg(2+)</name>
        <dbReference type="ChEBI" id="CHEBI:18420"/>
    </ligand>
</feature>
<dbReference type="Proteomes" id="UP000774750">
    <property type="component" value="Unassembled WGS sequence"/>
</dbReference>
<keyword evidence="7" id="KW-0961">Cell wall biogenesis/degradation</keyword>
<proteinExistence type="inferred from homology"/>
<dbReference type="EMBL" id="JACJKY010000015">
    <property type="protein sequence ID" value="MBM6921381.1"/>
    <property type="molecule type" value="Genomic_DNA"/>
</dbReference>
<dbReference type="GO" id="GO:0008360">
    <property type="term" value="P:regulation of cell shape"/>
    <property type="evidence" value="ECO:0007669"/>
    <property type="project" value="UniProtKB-KW"/>
</dbReference>
<feature type="transmembrane region" description="Helical" evidence="7">
    <location>
        <begin position="260"/>
        <end position="283"/>
    </location>
</feature>
<evidence type="ECO:0000256" key="3">
    <source>
        <dbReference type="ARBA" id="ARBA00022679"/>
    </source>
</evidence>
<evidence type="ECO:0000313" key="11">
    <source>
        <dbReference type="Proteomes" id="UP000774750"/>
    </source>
</evidence>
<dbReference type="InterPro" id="IPR003524">
    <property type="entry name" value="PNAcMuramoyl-5peptid_Trfase"/>
</dbReference>
<dbReference type="HAMAP" id="MF_00038">
    <property type="entry name" value="MraY"/>
    <property type="match status" value="1"/>
</dbReference>
<keyword evidence="7" id="KW-0133">Cell shape</keyword>
<comment type="similarity">
    <text evidence="2 7">Belongs to the glycosyltransferase 4 family. MraY subfamily.</text>
</comment>
<dbReference type="NCBIfam" id="TIGR00445">
    <property type="entry name" value="mraY"/>
    <property type="match status" value="1"/>
</dbReference>
<feature type="transmembrane region" description="Helical" evidence="7">
    <location>
        <begin position="86"/>
        <end position="105"/>
    </location>
</feature>
<keyword evidence="7 9" id="KW-0479">Metal-binding</keyword>
<dbReference type="AlphaFoldDB" id="A0A938X8W5"/>
<feature type="transmembrane region" description="Helical" evidence="7">
    <location>
        <begin position="55"/>
        <end position="74"/>
    </location>
</feature>
<dbReference type="GO" id="GO:0051301">
    <property type="term" value="P:cell division"/>
    <property type="evidence" value="ECO:0007669"/>
    <property type="project" value="UniProtKB-KW"/>
</dbReference>
<keyword evidence="7" id="KW-1003">Cell membrane</keyword>
<dbReference type="RefSeq" id="WP_204447276.1">
    <property type="nucleotide sequence ID" value="NZ_JACJKY010000015.1"/>
</dbReference>
<evidence type="ECO:0000256" key="7">
    <source>
        <dbReference type="HAMAP-Rule" id="MF_00038"/>
    </source>
</evidence>
<evidence type="ECO:0000256" key="8">
    <source>
        <dbReference type="NCBIfam" id="TIGR00445"/>
    </source>
</evidence>
<keyword evidence="7" id="KW-0573">Peptidoglycan synthesis</keyword>
<dbReference type="GO" id="GO:0009252">
    <property type="term" value="P:peptidoglycan biosynthetic process"/>
    <property type="evidence" value="ECO:0007669"/>
    <property type="project" value="UniProtKB-UniRule"/>
</dbReference>
<dbReference type="GO" id="GO:0046872">
    <property type="term" value="F:metal ion binding"/>
    <property type="evidence" value="ECO:0007669"/>
    <property type="project" value="UniProtKB-KW"/>
</dbReference>
<evidence type="ECO:0000256" key="6">
    <source>
        <dbReference type="ARBA" id="ARBA00023136"/>
    </source>
</evidence>
<dbReference type="CDD" id="cd06852">
    <property type="entry name" value="GT_MraY"/>
    <property type="match status" value="1"/>
</dbReference>
<comment type="catalytic activity">
    <reaction evidence="7">
        <text>UDP-N-acetyl-alpha-D-muramoyl-L-alanyl-gamma-D-glutamyl-meso-2,6-diaminopimeloyl-D-alanyl-D-alanine + di-trans,octa-cis-undecaprenyl phosphate = di-trans,octa-cis-undecaprenyl diphospho-N-acetyl-alpha-D-muramoyl-L-alanyl-D-glutamyl-meso-2,6-diaminopimeloyl-D-alanyl-D-alanine + UMP</text>
        <dbReference type="Rhea" id="RHEA:28386"/>
        <dbReference type="ChEBI" id="CHEBI:57865"/>
        <dbReference type="ChEBI" id="CHEBI:60392"/>
        <dbReference type="ChEBI" id="CHEBI:61386"/>
        <dbReference type="ChEBI" id="CHEBI:61387"/>
        <dbReference type="EC" id="2.7.8.13"/>
    </reaction>
</comment>
<feature type="transmembrane region" description="Helical" evidence="7">
    <location>
        <begin position="310"/>
        <end position="329"/>
    </location>
</feature>
<dbReference type="GO" id="GO:0005886">
    <property type="term" value="C:plasma membrane"/>
    <property type="evidence" value="ECO:0007669"/>
    <property type="project" value="UniProtKB-SubCell"/>
</dbReference>
<name>A0A938X8W5_9FIRM</name>
<keyword evidence="3 7" id="KW-0808">Transferase</keyword>